<accession>A0ABZ3J0J1</accession>
<evidence type="ECO:0000313" key="2">
    <source>
        <dbReference type="Proteomes" id="UP000216052"/>
    </source>
</evidence>
<protein>
    <submittedName>
        <fullName evidence="1">Uncharacterized protein</fullName>
    </submittedName>
</protein>
<organism evidence="1 2">
    <name type="scientific">Sporomusa acidovorans (strain ATCC 49682 / DSM 3132 / Mol)</name>
    <dbReference type="NCBI Taxonomy" id="1123286"/>
    <lineage>
        <taxon>Bacteria</taxon>
        <taxon>Bacillati</taxon>
        <taxon>Bacillota</taxon>
        <taxon>Negativicutes</taxon>
        <taxon>Selenomonadales</taxon>
        <taxon>Sporomusaceae</taxon>
        <taxon>Sporomusa</taxon>
    </lineage>
</organism>
<sequence length="37" mass="4548">MWLCLMRNNYKMKWCTYCGYDKERIDENGEDDPKKGL</sequence>
<name>A0ABZ3J0J1_SPOA4</name>
<keyword evidence="2" id="KW-1185">Reference proteome</keyword>
<gene>
    <name evidence="1" type="ORF">SPACI_016150</name>
</gene>
<dbReference type="EMBL" id="CP155571">
    <property type="protein sequence ID" value="XFO71581.1"/>
    <property type="molecule type" value="Genomic_DNA"/>
</dbReference>
<reference evidence="1" key="1">
    <citation type="submission" date="2024-05" db="EMBL/GenBank/DDBJ databases">
        <title>Isolation and characterization of Sporomusa carbonis sp. nov., a carboxydotrophic hydrogenogen in the genus of Sporomusa isolated from a charcoal burning pile.</title>
        <authorList>
            <person name="Boeer T."/>
            <person name="Rosenbaum F."/>
            <person name="Eysell L."/>
            <person name="Mueller V."/>
            <person name="Daniel R."/>
            <person name="Poehlein A."/>
        </authorList>
    </citation>
    <scope>NUCLEOTIDE SEQUENCE [LARGE SCALE GENOMIC DNA]</scope>
    <source>
        <strain evidence="1">DSM 3132</strain>
    </source>
</reference>
<dbReference type="Proteomes" id="UP000216052">
    <property type="component" value="Chromosome"/>
</dbReference>
<evidence type="ECO:0000313" key="1">
    <source>
        <dbReference type="EMBL" id="XFO71581.1"/>
    </source>
</evidence>
<proteinExistence type="predicted"/>